<proteinExistence type="predicted"/>
<reference evidence="3" key="3">
    <citation type="submission" date="2015-06" db="UniProtKB">
        <authorList>
            <consortium name="EnsemblPlants"/>
        </authorList>
    </citation>
    <scope>IDENTIFICATION</scope>
    <source>
        <strain evidence="3">cv. Jemalong A17</strain>
    </source>
</reference>
<dbReference type="EMBL" id="KL403753">
    <property type="protein sequence ID" value="KEH15447.1"/>
    <property type="molecule type" value="Genomic_DNA"/>
</dbReference>
<keyword evidence="1" id="KW-0560">Oxidoreductase</keyword>
<organism evidence="1 4">
    <name type="scientific">Medicago truncatula</name>
    <name type="common">Barrel medic</name>
    <name type="synonym">Medicago tribuloides</name>
    <dbReference type="NCBI Taxonomy" id="3880"/>
    <lineage>
        <taxon>Eukaryota</taxon>
        <taxon>Viridiplantae</taxon>
        <taxon>Streptophyta</taxon>
        <taxon>Embryophyta</taxon>
        <taxon>Tracheophyta</taxon>
        <taxon>Spermatophyta</taxon>
        <taxon>Magnoliopsida</taxon>
        <taxon>eudicotyledons</taxon>
        <taxon>Gunneridae</taxon>
        <taxon>Pentapetalae</taxon>
        <taxon>rosids</taxon>
        <taxon>fabids</taxon>
        <taxon>Fabales</taxon>
        <taxon>Fabaceae</taxon>
        <taxon>Papilionoideae</taxon>
        <taxon>50 kb inversion clade</taxon>
        <taxon>NPAAA clade</taxon>
        <taxon>Hologalegina</taxon>
        <taxon>IRL clade</taxon>
        <taxon>Trifolieae</taxon>
        <taxon>Medicago</taxon>
    </lineage>
</organism>
<dbReference type="SUPFAM" id="SSF51197">
    <property type="entry name" value="Clavaminate synthase-like"/>
    <property type="match status" value="1"/>
</dbReference>
<name>A0A072TPF8_MEDTR</name>
<accession>A0A072TPF8</accession>
<dbReference type="EnsemblPlants" id="KEH15447">
    <property type="protein sequence ID" value="KEH15447"/>
    <property type="gene ID" value="MTR_1029s0010"/>
</dbReference>
<dbReference type="GO" id="GO:0051213">
    <property type="term" value="F:dioxygenase activity"/>
    <property type="evidence" value="ECO:0007669"/>
    <property type="project" value="UniProtKB-KW"/>
</dbReference>
<evidence type="ECO:0000313" key="1">
    <source>
        <dbReference type="EMBL" id="KEH15445.1"/>
    </source>
</evidence>
<gene>
    <name evidence="2" type="ORF">MTR_1029s0010</name>
    <name evidence="1" type="ORF">MTR_1033s0010</name>
</gene>
<evidence type="ECO:0000313" key="3">
    <source>
        <dbReference type="EnsemblPlants" id="KEH15445"/>
    </source>
</evidence>
<evidence type="ECO:0000313" key="4">
    <source>
        <dbReference type="Proteomes" id="UP000002051"/>
    </source>
</evidence>
<dbReference type="AlphaFoldDB" id="A0A072TPF8"/>
<feature type="non-terminal residue" evidence="1">
    <location>
        <position position="1"/>
    </location>
</feature>
<dbReference type="HOGENOM" id="CLU_3130381_0_0_1"/>
<protein>
    <submittedName>
        <fullName evidence="1">Leucoanthocyanidin dioxygenase-like protein, putative</fullName>
    </submittedName>
</protein>
<keyword evidence="1" id="KW-0223">Dioxygenase</keyword>
<reference evidence="1 4" key="2">
    <citation type="journal article" date="2014" name="BMC Genomics">
        <title>An improved genome release (version Mt4.0) for the model legume Medicago truncatula.</title>
        <authorList>
            <person name="Tang H."/>
            <person name="Krishnakumar V."/>
            <person name="Bidwell S."/>
            <person name="Rosen B."/>
            <person name="Chan A."/>
            <person name="Zhou S."/>
            <person name="Gentzbittel L."/>
            <person name="Childs K.L."/>
            <person name="Yandell M."/>
            <person name="Gundlach H."/>
            <person name="Mayer K.F."/>
            <person name="Schwartz D.C."/>
            <person name="Town C.D."/>
        </authorList>
    </citation>
    <scope>GENOME REANNOTATION</scope>
    <source>
        <strain evidence="1">A17</strain>
        <strain evidence="3 4">cv. Jemalong A17</strain>
    </source>
</reference>
<dbReference type="EnsemblPlants" id="KEH15445">
    <property type="protein sequence ID" value="KEH15445"/>
    <property type="gene ID" value="MTR_1033s0010"/>
</dbReference>
<reference evidence="1 4" key="1">
    <citation type="journal article" date="2011" name="Nature">
        <title>The Medicago genome provides insight into the evolution of rhizobial symbioses.</title>
        <authorList>
            <person name="Young N.D."/>
            <person name="Debelle F."/>
            <person name="Oldroyd G.E."/>
            <person name="Geurts R."/>
            <person name="Cannon S.B."/>
            <person name="Udvardi M.K."/>
            <person name="Benedito V.A."/>
            <person name="Mayer K.F."/>
            <person name="Gouzy J."/>
            <person name="Schoof H."/>
            <person name="Van de Peer Y."/>
            <person name="Proost S."/>
            <person name="Cook D.R."/>
            <person name="Meyers B.C."/>
            <person name="Spannagl M."/>
            <person name="Cheung F."/>
            <person name="De Mita S."/>
            <person name="Krishnakumar V."/>
            <person name="Gundlach H."/>
            <person name="Zhou S."/>
            <person name="Mudge J."/>
            <person name="Bharti A.K."/>
            <person name="Murray J.D."/>
            <person name="Naoumkina M.A."/>
            <person name="Rosen B."/>
            <person name="Silverstein K.A."/>
            <person name="Tang H."/>
            <person name="Rombauts S."/>
            <person name="Zhao P.X."/>
            <person name="Zhou P."/>
            <person name="Barbe V."/>
            <person name="Bardou P."/>
            <person name="Bechner M."/>
            <person name="Bellec A."/>
            <person name="Berger A."/>
            <person name="Berges H."/>
            <person name="Bidwell S."/>
            <person name="Bisseling T."/>
            <person name="Choisne N."/>
            <person name="Couloux A."/>
            <person name="Denny R."/>
            <person name="Deshpande S."/>
            <person name="Dai X."/>
            <person name="Doyle J.J."/>
            <person name="Dudez A.M."/>
            <person name="Farmer A.D."/>
            <person name="Fouteau S."/>
            <person name="Franken C."/>
            <person name="Gibelin C."/>
            <person name="Gish J."/>
            <person name="Goldstein S."/>
            <person name="Gonzalez A.J."/>
            <person name="Green P.J."/>
            <person name="Hallab A."/>
            <person name="Hartog M."/>
            <person name="Hua A."/>
            <person name="Humphray S.J."/>
            <person name="Jeong D.H."/>
            <person name="Jing Y."/>
            <person name="Jocker A."/>
            <person name="Kenton S.M."/>
            <person name="Kim D.J."/>
            <person name="Klee K."/>
            <person name="Lai H."/>
            <person name="Lang C."/>
            <person name="Lin S."/>
            <person name="Macmil S.L."/>
            <person name="Magdelenat G."/>
            <person name="Matthews L."/>
            <person name="McCorrison J."/>
            <person name="Monaghan E.L."/>
            <person name="Mun J.H."/>
            <person name="Najar F.Z."/>
            <person name="Nicholson C."/>
            <person name="Noirot C."/>
            <person name="O'Bleness M."/>
            <person name="Paule C.R."/>
            <person name="Poulain J."/>
            <person name="Prion F."/>
            <person name="Qin B."/>
            <person name="Qu C."/>
            <person name="Retzel E.F."/>
            <person name="Riddle C."/>
            <person name="Sallet E."/>
            <person name="Samain S."/>
            <person name="Samson N."/>
            <person name="Sanders I."/>
            <person name="Saurat O."/>
            <person name="Scarpelli C."/>
            <person name="Schiex T."/>
            <person name="Segurens B."/>
            <person name="Severin A.J."/>
            <person name="Sherrier D.J."/>
            <person name="Shi R."/>
            <person name="Sims S."/>
            <person name="Singer S.R."/>
            <person name="Sinharoy S."/>
            <person name="Sterck L."/>
            <person name="Viollet A."/>
            <person name="Wang B.B."/>
            <person name="Wang K."/>
            <person name="Wang M."/>
            <person name="Wang X."/>
            <person name="Warfsmann J."/>
            <person name="Weissenbach J."/>
            <person name="White D.D."/>
            <person name="White J.D."/>
            <person name="Wiley G.B."/>
            <person name="Wincker P."/>
            <person name="Xing Y."/>
            <person name="Yang L."/>
            <person name="Yao Z."/>
            <person name="Ying F."/>
            <person name="Zhai J."/>
            <person name="Zhou L."/>
            <person name="Zuber A."/>
            <person name="Denarie J."/>
            <person name="Dixon R.A."/>
            <person name="May G.D."/>
            <person name="Schwartz D.C."/>
            <person name="Rogers J."/>
            <person name="Quetier F."/>
            <person name="Town C.D."/>
            <person name="Roe B.A."/>
        </authorList>
    </citation>
    <scope>NUCLEOTIDE SEQUENCE [LARGE SCALE GENOMIC DNA]</scope>
    <source>
        <strain evidence="1">A17</strain>
        <strain evidence="3 4">cv. Jemalong A17</strain>
    </source>
</reference>
<dbReference type="EMBL" id="KL403757">
    <property type="protein sequence ID" value="KEH15445.1"/>
    <property type="molecule type" value="Genomic_DNA"/>
</dbReference>
<dbReference type="Proteomes" id="UP000002051">
    <property type="component" value="Unassembled WGS sequence"/>
</dbReference>
<feature type="non-terminal residue" evidence="1">
    <location>
        <position position="50"/>
    </location>
</feature>
<keyword evidence="4" id="KW-1185">Reference proteome</keyword>
<evidence type="ECO:0000313" key="2">
    <source>
        <dbReference type="EMBL" id="KEH15447.1"/>
    </source>
</evidence>
<sequence>LKQMESTRAMCAVTNPDRARLSMATFHDPAKTVKISPVSELINDSSPAKR</sequence>